<dbReference type="Gene3D" id="3.10.310.10">
    <property type="entry name" value="Diaminopimelate Epimerase, Chain A, domain 1"/>
    <property type="match status" value="2"/>
</dbReference>
<evidence type="ECO:0000256" key="13">
    <source>
        <dbReference type="ARBA" id="ARBA00023204"/>
    </source>
</evidence>
<evidence type="ECO:0000256" key="3">
    <source>
        <dbReference type="ARBA" id="ARBA00006388"/>
    </source>
</evidence>
<evidence type="ECO:0000256" key="8">
    <source>
        <dbReference type="ARBA" id="ARBA00022737"/>
    </source>
</evidence>
<dbReference type="CDD" id="cd16656">
    <property type="entry name" value="RING-Ubox_PRP19"/>
    <property type="match status" value="1"/>
</dbReference>
<keyword evidence="4 15" id="KW-0853">WD repeat</keyword>
<dbReference type="GO" id="GO:0005737">
    <property type="term" value="C:cytoplasm"/>
    <property type="evidence" value="ECO:0007669"/>
    <property type="project" value="TreeGrafter"/>
</dbReference>
<sequence length="841" mass="90682">MAGSDALKLDFVTVDVFTDTRFVGNPLAVVFVPAALRGHVDQQTKQRIAREFNLSETVFLHTLENEPDTSVTTREINIFTIEEELPFAGHPTIGSAYLVLQHLGWTHIDTLQTKAGPIRIESLQGQVRATIPHAVHIHRQTLGGILEKSLSITGATEAADAITKGLSADADIRAAELAAPVVSIVRGMSFVLVRLPSLEHLARISSANRIDFGKVPELLDRGEWQESFVSRYYYVPQGEEEGSAADNGSRSWKIRTRMVELGFEDPATGSAACTLASYLTVKSEAVNGARFEITQGVEMGRRSEIAVDAVALKDGESGEVKIKELFLGGTATVVMNGSIVRATGCQPPPKTDTISFEELAQNIKMLCALSGEVPEEPVVSRKTGTVFEKRLILKYIEENGKEPGTDEELDPEDLLDLKTSRVVRPRPPNFTSLPSLLKAFQDEWDALVLETYNTREQLARTREELATALYQHDAAVRVIARLTKERDEAREALSKVTVAPASAGAANGDAMAVDNESLPENLVEHVHELQQQLMKGRKKRPIPQGWASPDEVAALQQVAYADLAVSQASSLDTESEYAAIGGLDGKLDIYSIQTNKVERTLDIGEPITATVWTGSKVIVATSKGSVKVFDSGSETASFQAHAGAATGLSVHPGGRLLASVGVDKSFIFYDLETLQQVSRGYTDASLTACAFHPDGNLFGAGSQAGDIKVFRTDTGEQAETFTLGTPVQTLVFSENGFWFAAAGKGQSTTTIFDLRKSGAAAQVKELQTGDAQSLAWDYTGQFLATAGSTGVSVQMYLKSSKAWSEPLRTSNPAIALRWGAEAKTLVTVSKEGVVSVLGPKE</sequence>
<keyword evidence="17" id="KW-0175">Coiled coil</keyword>
<evidence type="ECO:0000313" key="20">
    <source>
        <dbReference type="Proteomes" id="UP001303647"/>
    </source>
</evidence>
<evidence type="ECO:0000256" key="7">
    <source>
        <dbReference type="ARBA" id="ARBA00022728"/>
    </source>
</evidence>
<dbReference type="FunFam" id="3.30.40.10:FF:000027">
    <property type="entry name" value="Pre-mRNA-processing factor 19, putative"/>
    <property type="match status" value="1"/>
</dbReference>
<evidence type="ECO:0000256" key="12">
    <source>
        <dbReference type="ARBA" id="ARBA00023187"/>
    </source>
</evidence>
<evidence type="ECO:0000256" key="4">
    <source>
        <dbReference type="ARBA" id="ARBA00022574"/>
    </source>
</evidence>
<dbReference type="PANTHER" id="PTHR43995:SF1">
    <property type="entry name" value="PRE-MRNA-PROCESSING FACTOR 19"/>
    <property type="match status" value="1"/>
</dbReference>
<evidence type="ECO:0000256" key="17">
    <source>
        <dbReference type="SAM" id="Coils"/>
    </source>
</evidence>
<evidence type="ECO:0000256" key="9">
    <source>
        <dbReference type="ARBA" id="ARBA00022763"/>
    </source>
</evidence>
<dbReference type="Pfam" id="PF00400">
    <property type="entry name" value="WD40"/>
    <property type="match status" value="2"/>
</dbReference>
<dbReference type="SMART" id="SM00504">
    <property type="entry name" value="Ubox"/>
    <property type="match status" value="1"/>
</dbReference>
<evidence type="ECO:0000256" key="5">
    <source>
        <dbReference type="ARBA" id="ARBA00022664"/>
    </source>
</evidence>
<dbReference type="NCBIfam" id="TIGR00654">
    <property type="entry name" value="PhzF_family"/>
    <property type="match status" value="1"/>
</dbReference>
<feature type="repeat" description="WD" evidence="15">
    <location>
        <begin position="638"/>
        <end position="679"/>
    </location>
</feature>
<dbReference type="AlphaFoldDB" id="A0AAN7HLS2"/>
<dbReference type="InterPro" id="IPR001680">
    <property type="entry name" value="WD40_rpt"/>
</dbReference>
<dbReference type="GO" id="GO:0006281">
    <property type="term" value="P:DNA repair"/>
    <property type="evidence" value="ECO:0007669"/>
    <property type="project" value="UniProtKB-KW"/>
</dbReference>
<keyword evidence="11" id="KW-0413">Isomerase</keyword>
<dbReference type="InterPro" id="IPR015943">
    <property type="entry name" value="WD40/YVTN_repeat-like_dom_sf"/>
</dbReference>
<evidence type="ECO:0000256" key="15">
    <source>
        <dbReference type="PROSITE-ProRule" id="PRU00221"/>
    </source>
</evidence>
<dbReference type="InterPro" id="IPR003613">
    <property type="entry name" value="Ubox_domain"/>
</dbReference>
<dbReference type="GO" id="GO:0061630">
    <property type="term" value="F:ubiquitin protein ligase activity"/>
    <property type="evidence" value="ECO:0007669"/>
    <property type="project" value="UniProtKB-UniRule"/>
</dbReference>
<keyword evidence="8" id="KW-0677">Repeat</keyword>
<reference evidence="19" key="2">
    <citation type="submission" date="2023-05" db="EMBL/GenBank/DDBJ databases">
        <authorList>
            <consortium name="Lawrence Berkeley National Laboratory"/>
            <person name="Steindorff A."/>
            <person name="Hensen N."/>
            <person name="Bonometti L."/>
            <person name="Westerberg I."/>
            <person name="Brannstrom I.O."/>
            <person name="Guillou S."/>
            <person name="Cros-Aarteil S."/>
            <person name="Calhoun S."/>
            <person name="Haridas S."/>
            <person name="Kuo A."/>
            <person name="Mondo S."/>
            <person name="Pangilinan J."/>
            <person name="Riley R."/>
            <person name="Labutti K."/>
            <person name="Andreopoulos B."/>
            <person name="Lipzen A."/>
            <person name="Chen C."/>
            <person name="Yanf M."/>
            <person name="Daum C."/>
            <person name="Ng V."/>
            <person name="Clum A."/>
            <person name="Ohm R."/>
            <person name="Martin F."/>
            <person name="Silar P."/>
            <person name="Natvig D."/>
            <person name="Lalanne C."/>
            <person name="Gautier V."/>
            <person name="Ament-Velasquez S.L."/>
            <person name="Kruys A."/>
            <person name="Hutchinson M.I."/>
            <person name="Powell A.J."/>
            <person name="Barry K."/>
            <person name="Miller A.N."/>
            <person name="Grigoriev I.V."/>
            <person name="Debuchy R."/>
            <person name="Gladieux P."/>
            <person name="Thoren M.H."/>
            <person name="Johannesson H."/>
        </authorList>
    </citation>
    <scope>NUCLEOTIDE SEQUENCE</scope>
    <source>
        <strain evidence="19">CBS 359.72</strain>
    </source>
</reference>
<keyword evidence="9 16" id="KW-0227">DNA damage</keyword>
<comment type="subcellular location">
    <subcellularLocation>
        <location evidence="1 16">Nucleus</location>
    </subcellularLocation>
</comment>
<dbReference type="EC" id="2.3.2.27" evidence="16"/>
<keyword evidence="7 16" id="KW-0747">Spliceosome</keyword>
<accession>A0AAN7HLS2</accession>
<keyword evidence="11" id="KW-0697">Rotamase</keyword>
<dbReference type="Pfam" id="PF02567">
    <property type="entry name" value="PhzC-PhzF"/>
    <property type="match status" value="1"/>
</dbReference>
<evidence type="ECO:0000256" key="16">
    <source>
        <dbReference type="RuleBase" id="RU367101"/>
    </source>
</evidence>
<dbReference type="PROSITE" id="PS51698">
    <property type="entry name" value="U_BOX"/>
    <property type="match status" value="1"/>
</dbReference>
<evidence type="ECO:0000256" key="14">
    <source>
        <dbReference type="ARBA" id="ARBA00023242"/>
    </source>
</evidence>
<dbReference type="SUPFAM" id="SSF57850">
    <property type="entry name" value="RING/U-box"/>
    <property type="match status" value="1"/>
</dbReference>
<dbReference type="InterPro" id="IPR055340">
    <property type="entry name" value="RING-Ubox_PRP19"/>
</dbReference>
<keyword evidence="13 16" id="KW-0234">DNA repair</keyword>
<comment type="pathway">
    <text evidence="2 16">Protein modification; protein ubiquitination.</text>
</comment>
<feature type="coiled-coil region" evidence="17">
    <location>
        <begin position="472"/>
        <end position="499"/>
    </location>
</feature>
<dbReference type="GO" id="GO:0000398">
    <property type="term" value="P:mRNA splicing, via spliceosome"/>
    <property type="evidence" value="ECO:0007669"/>
    <property type="project" value="InterPro"/>
</dbReference>
<keyword evidence="5 16" id="KW-0507">mRNA processing</keyword>
<evidence type="ECO:0000256" key="11">
    <source>
        <dbReference type="ARBA" id="ARBA00023110"/>
    </source>
</evidence>
<dbReference type="InterPro" id="IPR013083">
    <property type="entry name" value="Znf_RING/FYVE/PHD"/>
</dbReference>
<dbReference type="SUPFAM" id="SSF50978">
    <property type="entry name" value="WD40 repeat-like"/>
    <property type="match status" value="1"/>
</dbReference>
<evidence type="ECO:0000256" key="2">
    <source>
        <dbReference type="ARBA" id="ARBA00004906"/>
    </source>
</evidence>
<gene>
    <name evidence="19" type="ORF">C7999DRAFT_42457</name>
</gene>
<dbReference type="InterPro" id="IPR036322">
    <property type="entry name" value="WD40_repeat_dom_sf"/>
</dbReference>
<dbReference type="Gene3D" id="2.130.10.10">
    <property type="entry name" value="YVTN repeat-like/Quinoprotein amine dehydrogenase"/>
    <property type="match status" value="2"/>
</dbReference>
<comment type="subunit">
    <text evidence="16">Homotetramer.</text>
</comment>
<keyword evidence="20" id="KW-1185">Reference proteome</keyword>
<reference evidence="19" key="1">
    <citation type="journal article" date="2023" name="Mol. Phylogenet. Evol.">
        <title>Genome-scale phylogeny and comparative genomics of the fungal order Sordariales.</title>
        <authorList>
            <person name="Hensen N."/>
            <person name="Bonometti L."/>
            <person name="Westerberg I."/>
            <person name="Brannstrom I.O."/>
            <person name="Guillou S."/>
            <person name="Cros-Aarteil S."/>
            <person name="Calhoun S."/>
            <person name="Haridas S."/>
            <person name="Kuo A."/>
            <person name="Mondo S."/>
            <person name="Pangilinan J."/>
            <person name="Riley R."/>
            <person name="LaButti K."/>
            <person name="Andreopoulos B."/>
            <person name="Lipzen A."/>
            <person name="Chen C."/>
            <person name="Yan M."/>
            <person name="Daum C."/>
            <person name="Ng V."/>
            <person name="Clum A."/>
            <person name="Steindorff A."/>
            <person name="Ohm R.A."/>
            <person name="Martin F."/>
            <person name="Silar P."/>
            <person name="Natvig D.O."/>
            <person name="Lalanne C."/>
            <person name="Gautier V."/>
            <person name="Ament-Velasquez S.L."/>
            <person name="Kruys A."/>
            <person name="Hutchinson M.I."/>
            <person name="Powell A.J."/>
            <person name="Barry K."/>
            <person name="Miller A.N."/>
            <person name="Grigoriev I.V."/>
            <person name="Debuchy R."/>
            <person name="Gladieux P."/>
            <person name="Hiltunen Thoren M."/>
            <person name="Johannesson H."/>
        </authorList>
    </citation>
    <scope>NUCLEOTIDE SEQUENCE</scope>
    <source>
        <strain evidence="19">CBS 359.72</strain>
    </source>
</reference>
<keyword evidence="12 16" id="KW-0508">mRNA splicing</keyword>
<dbReference type="GO" id="GO:0071006">
    <property type="term" value="C:U2-type catalytic step 1 spliceosome"/>
    <property type="evidence" value="ECO:0007669"/>
    <property type="project" value="TreeGrafter"/>
</dbReference>
<dbReference type="PROSITE" id="PS50082">
    <property type="entry name" value="WD_REPEATS_2"/>
    <property type="match status" value="1"/>
</dbReference>
<evidence type="ECO:0000259" key="18">
    <source>
        <dbReference type="PROSITE" id="PS51698"/>
    </source>
</evidence>
<dbReference type="PANTHER" id="PTHR43995">
    <property type="entry name" value="PRE-MRNA-PROCESSING FACTOR 19"/>
    <property type="match status" value="1"/>
</dbReference>
<dbReference type="SUPFAM" id="SSF54506">
    <property type="entry name" value="Diaminopimelate epimerase-like"/>
    <property type="match status" value="1"/>
</dbReference>
<keyword evidence="14 16" id="KW-0539">Nucleus</keyword>
<comment type="similarity">
    <text evidence="3 16">Belongs to the WD repeat PRP19 family.</text>
</comment>
<dbReference type="InterPro" id="IPR038959">
    <property type="entry name" value="Prp19"/>
</dbReference>
<organism evidence="19 20">
    <name type="scientific">Corynascus novoguineensis</name>
    <dbReference type="NCBI Taxonomy" id="1126955"/>
    <lineage>
        <taxon>Eukaryota</taxon>
        <taxon>Fungi</taxon>
        <taxon>Dikarya</taxon>
        <taxon>Ascomycota</taxon>
        <taxon>Pezizomycotina</taxon>
        <taxon>Sordariomycetes</taxon>
        <taxon>Sordariomycetidae</taxon>
        <taxon>Sordariales</taxon>
        <taxon>Chaetomiaceae</taxon>
        <taxon>Corynascus</taxon>
    </lineage>
</organism>
<dbReference type="GO" id="GO:0000974">
    <property type="term" value="C:Prp19 complex"/>
    <property type="evidence" value="ECO:0007669"/>
    <property type="project" value="UniProtKB-UniRule"/>
</dbReference>
<comment type="caution">
    <text evidence="19">The sequence shown here is derived from an EMBL/GenBank/DDBJ whole genome shotgun (WGS) entry which is preliminary data.</text>
</comment>
<evidence type="ECO:0000313" key="19">
    <source>
        <dbReference type="EMBL" id="KAK4246065.1"/>
    </source>
</evidence>
<dbReference type="GO" id="GO:0070534">
    <property type="term" value="P:protein K63-linked ubiquitination"/>
    <property type="evidence" value="ECO:0007669"/>
    <property type="project" value="UniProtKB-UniRule"/>
</dbReference>
<comment type="catalytic activity">
    <reaction evidence="16">
        <text>S-ubiquitinyl-[E2 ubiquitin-conjugating enzyme]-L-cysteine + [acceptor protein]-L-lysine = [E2 ubiquitin-conjugating enzyme]-L-cysteine + N(6)-ubiquitinyl-[acceptor protein]-L-lysine.</text>
        <dbReference type="EC" id="2.3.2.27"/>
    </reaction>
</comment>
<feature type="domain" description="U-box" evidence="18">
    <location>
        <begin position="360"/>
        <end position="447"/>
    </location>
</feature>
<dbReference type="GO" id="GO:0003755">
    <property type="term" value="F:peptidyl-prolyl cis-trans isomerase activity"/>
    <property type="evidence" value="ECO:0007669"/>
    <property type="project" value="UniProtKB-KW"/>
</dbReference>
<keyword evidence="6 16" id="KW-0808">Transferase</keyword>
<dbReference type="Gene3D" id="3.30.40.10">
    <property type="entry name" value="Zinc/RING finger domain, C3HC4 (zinc finger)"/>
    <property type="match status" value="1"/>
</dbReference>
<evidence type="ECO:0000256" key="10">
    <source>
        <dbReference type="ARBA" id="ARBA00022786"/>
    </source>
</evidence>
<dbReference type="EMBL" id="MU857683">
    <property type="protein sequence ID" value="KAK4246065.1"/>
    <property type="molecule type" value="Genomic_DNA"/>
</dbReference>
<dbReference type="InterPro" id="IPR013915">
    <property type="entry name" value="Prp19_cc"/>
</dbReference>
<dbReference type="SMART" id="SM00320">
    <property type="entry name" value="WD40"/>
    <property type="match status" value="5"/>
</dbReference>
<protein>
    <recommendedName>
        <fullName evidence="16">Pre-mRNA-processing factor 19</fullName>
        <ecNumber evidence="16">2.3.2.27</ecNumber>
    </recommendedName>
</protein>
<dbReference type="InterPro" id="IPR003719">
    <property type="entry name" value="Phenazine_PhzF-like"/>
</dbReference>
<dbReference type="Proteomes" id="UP001303647">
    <property type="component" value="Unassembled WGS sequence"/>
</dbReference>
<proteinExistence type="inferred from homology"/>
<evidence type="ECO:0000256" key="1">
    <source>
        <dbReference type="ARBA" id="ARBA00004123"/>
    </source>
</evidence>
<comment type="function">
    <text evidence="16">Ubiquitin-protein ligase which is mainly involved pre-mRNA splicing and DNA repair. Required for pre-mRNA splicing as component of the spliceosome.</text>
</comment>
<evidence type="ECO:0000256" key="6">
    <source>
        <dbReference type="ARBA" id="ARBA00022679"/>
    </source>
</evidence>
<name>A0AAN7HLS2_9PEZI</name>
<dbReference type="Pfam" id="PF08606">
    <property type="entry name" value="Prp19"/>
    <property type="match status" value="1"/>
</dbReference>
<keyword evidence="10 16" id="KW-0833">Ubl conjugation pathway</keyword>